<dbReference type="HAMAP" id="MF_01398">
    <property type="entry name" value="ATP_synth_b_bprime"/>
    <property type="match status" value="1"/>
</dbReference>
<dbReference type="InterPro" id="IPR050059">
    <property type="entry name" value="ATP_synthase_B_chain"/>
</dbReference>
<comment type="similarity">
    <text evidence="3">Belongs to the ATPase B chain family.</text>
</comment>
<dbReference type="EMBL" id="VSSQ01007662">
    <property type="protein sequence ID" value="MPM36604.1"/>
    <property type="molecule type" value="Genomic_DNA"/>
</dbReference>
<keyword evidence="9 15" id="KW-1133">Transmembrane helix</keyword>
<evidence type="ECO:0000256" key="9">
    <source>
        <dbReference type="ARBA" id="ARBA00022989"/>
    </source>
</evidence>
<keyword evidence="5" id="KW-1003">Cell membrane</keyword>
<feature type="transmembrane region" description="Helical" evidence="15">
    <location>
        <begin position="6"/>
        <end position="22"/>
    </location>
</feature>
<dbReference type="PANTHER" id="PTHR33445:SF1">
    <property type="entry name" value="ATP SYNTHASE SUBUNIT B"/>
    <property type="match status" value="1"/>
</dbReference>
<gene>
    <name evidence="16" type="primary">atpF_28</name>
    <name evidence="16" type="ORF">SDC9_83203</name>
</gene>
<dbReference type="AlphaFoldDB" id="A0A644ZFG2"/>
<evidence type="ECO:0000256" key="14">
    <source>
        <dbReference type="SAM" id="Coils"/>
    </source>
</evidence>
<keyword evidence="8" id="KW-0375">Hydrogen ion transport</keyword>
<evidence type="ECO:0000313" key="16">
    <source>
        <dbReference type="EMBL" id="MPM36604.1"/>
    </source>
</evidence>
<organism evidence="16">
    <name type="scientific">bioreactor metagenome</name>
    <dbReference type="NCBI Taxonomy" id="1076179"/>
    <lineage>
        <taxon>unclassified sequences</taxon>
        <taxon>metagenomes</taxon>
        <taxon>ecological metagenomes</taxon>
    </lineage>
</organism>
<proteinExistence type="inferred from homology"/>
<dbReference type="GO" id="GO:0012505">
    <property type="term" value="C:endomembrane system"/>
    <property type="evidence" value="ECO:0007669"/>
    <property type="project" value="UniProtKB-SubCell"/>
</dbReference>
<comment type="caution">
    <text evidence="16">The sequence shown here is derived from an EMBL/GenBank/DDBJ whole genome shotgun (WGS) entry which is preliminary data.</text>
</comment>
<keyword evidence="12" id="KW-0066">ATP synthesis</keyword>
<accession>A0A644ZFG2</accession>
<dbReference type="CDD" id="cd06503">
    <property type="entry name" value="ATP-synt_Fo_b"/>
    <property type="match status" value="1"/>
</dbReference>
<dbReference type="NCBIfam" id="NF009992">
    <property type="entry name" value="PRK13461.1"/>
    <property type="match status" value="1"/>
</dbReference>
<keyword evidence="11 15" id="KW-0472">Membrane</keyword>
<evidence type="ECO:0000256" key="1">
    <source>
        <dbReference type="ARBA" id="ARBA00004167"/>
    </source>
</evidence>
<comment type="function">
    <text evidence="13">F(1)F(0) ATP synthase produces ATP from ADP in the presence of a proton or sodium gradient. F-type ATPases consist of two structural domains, F(1) containing the extramembraneous catalytic core and F(0) containing the membrane proton channel, linked together by a central stalk and a peripheral stalk. During catalysis, ATP synthesis in the catalytic domain of F(1) is coupled via a rotary mechanism of the central stalk subunits to proton translocation.</text>
</comment>
<dbReference type="PANTHER" id="PTHR33445">
    <property type="entry name" value="ATP SYNTHASE SUBUNIT B', CHLOROPLASTIC"/>
    <property type="match status" value="1"/>
</dbReference>
<reference evidence="16" key="1">
    <citation type="submission" date="2019-08" db="EMBL/GenBank/DDBJ databases">
        <authorList>
            <person name="Kucharzyk K."/>
            <person name="Murdoch R.W."/>
            <person name="Higgins S."/>
            <person name="Loffler F."/>
        </authorList>
    </citation>
    <scope>NUCLEOTIDE SEQUENCE</scope>
</reference>
<comment type="subcellular location">
    <subcellularLocation>
        <location evidence="2">Endomembrane system</location>
    </subcellularLocation>
    <subcellularLocation>
        <location evidence="1">Membrane</location>
        <topology evidence="1">Single-pass membrane protein</topology>
    </subcellularLocation>
</comment>
<keyword evidence="10" id="KW-0406">Ion transport</keyword>
<evidence type="ECO:0000256" key="2">
    <source>
        <dbReference type="ARBA" id="ARBA00004308"/>
    </source>
</evidence>
<dbReference type="NCBIfam" id="TIGR01144">
    <property type="entry name" value="ATP_synt_b"/>
    <property type="match status" value="1"/>
</dbReference>
<dbReference type="GO" id="GO:0045259">
    <property type="term" value="C:proton-transporting ATP synthase complex"/>
    <property type="evidence" value="ECO:0007669"/>
    <property type="project" value="UniProtKB-KW"/>
</dbReference>
<keyword evidence="4" id="KW-0813">Transport</keyword>
<evidence type="ECO:0000256" key="8">
    <source>
        <dbReference type="ARBA" id="ARBA00022781"/>
    </source>
</evidence>
<evidence type="ECO:0000256" key="10">
    <source>
        <dbReference type="ARBA" id="ARBA00023065"/>
    </source>
</evidence>
<evidence type="ECO:0000256" key="3">
    <source>
        <dbReference type="ARBA" id="ARBA00005513"/>
    </source>
</evidence>
<dbReference type="InterPro" id="IPR002146">
    <property type="entry name" value="ATP_synth_b/b'su_bac/chlpt"/>
</dbReference>
<evidence type="ECO:0000256" key="11">
    <source>
        <dbReference type="ARBA" id="ARBA00023136"/>
    </source>
</evidence>
<evidence type="ECO:0000256" key="7">
    <source>
        <dbReference type="ARBA" id="ARBA00022692"/>
    </source>
</evidence>
<evidence type="ECO:0000256" key="13">
    <source>
        <dbReference type="ARBA" id="ARBA00025198"/>
    </source>
</evidence>
<dbReference type="Pfam" id="PF00430">
    <property type="entry name" value="ATP-synt_B"/>
    <property type="match status" value="1"/>
</dbReference>
<evidence type="ECO:0000256" key="6">
    <source>
        <dbReference type="ARBA" id="ARBA00022547"/>
    </source>
</evidence>
<feature type="coiled-coil region" evidence="14">
    <location>
        <begin position="34"/>
        <end position="72"/>
    </location>
</feature>
<protein>
    <submittedName>
        <fullName evidence="16">ATP synthase subunit b, sodium ion specific</fullName>
    </submittedName>
</protein>
<keyword evidence="7 15" id="KW-0812">Transmembrane</keyword>
<sequence length="159" mass="18577">MDIQVSIIIASTINFFIFYFILKKFVFNKTLGVINGRKEEVEEAFRKARAEEERANQIKSEHEVNIKRYKEEGVKLVEAYKTKADKIYSETIEDASKEATLIRERAVVDAEREKQKAEKEIKSEIINLSMKFAEKALEKEINEEEHKRLIDDFITKVGS</sequence>
<evidence type="ECO:0000256" key="5">
    <source>
        <dbReference type="ARBA" id="ARBA00022475"/>
    </source>
</evidence>
<dbReference type="InterPro" id="IPR005864">
    <property type="entry name" value="ATP_synth_F0_bsu_bac"/>
</dbReference>
<dbReference type="GO" id="GO:0015986">
    <property type="term" value="P:proton motive force-driven ATP synthesis"/>
    <property type="evidence" value="ECO:0007669"/>
    <property type="project" value="InterPro"/>
</dbReference>
<name>A0A644ZFG2_9ZZZZ</name>
<evidence type="ECO:0000256" key="15">
    <source>
        <dbReference type="SAM" id="Phobius"/>
    </source>
</evidence>
<keyword evidence="6" id="KW-0138">CF(0)</keyword>
<dbReference type="GO" id="GO:0046961">
    <property type="term" value="F:proton-transporting ATPase activity, rotational mechanism"/>
    <property type="evidence" value="ECO:0007669"/>
    <property type="project" value="TreeGrafter"/>
</dbReference>
<keyword evidence="14" id="KW-0175">Coiled coil</keyword>
<evidence type="ECO:0000256" key="4">
    <source>
        <dbReference type="ARBA" id="ARBA00022448"/>
    </source>
</evidence>
<evidence type="ECO:0000256" key="12">
    <source>
        <dbReference type="ARBA" id="ARBA00023310"/>
    </source>
</evidence>